<evidence type="ECO:0000256" key="2">
    <source>
        <dbReference type="PROSITE-ProRule" id="PRU00335"/>
    </source>
</evidence>
<keyword evidence="3" id="KW-0812">Transmembrane</keyword>
<keyword evidence="1 2" id="KW-0238">DNA-binding</keyword>
<evidence type="ECO:0000313" key="6">
    <source>
        <dbReference type="Proteomes" id="UP000824063"/>
    </source>
</evidence>
<accession>A0A9D2F7N1</accession>
<proteinExistence type="predicted"/>
<keyword evidence="3" id="KW-0472">Membrane</keyword>
<sequence>MARKKTITREQILVAAHQVISDKGFSHFTARNIATQMNCSTQPIYLEFKNMDDLKEALFHLMAEKTSEDFLNSATQAPYLPKLGLSFIMFAKNNRQLYQSLYLEEELGAKTMQLAFQECFNTLLAKEENAETLSEDSKKEKFMIFWIYVSGMASMVSQHILTYSNVELETMLKAFLKSTKKDKSEMQPLFTLGNLFRN</sequence>
<feature type="domain" description="HTH tetR-type" evidence="4">
    <location>
        <begin position="6"/>
        <end position="66"/>
    </location>
</feature>
<evidence type="ECO:0000259" key="4">
    <source>
        <dbReference type="PROSITE" id="PS50977"/>
    </source>
</evidence>
<evidence type="ECO:0000256" key="3">
    <source>
        <dbReference type="SAM" id="Phobius"/>
    </source>
</evidence>
<evidence type="ECO:0000256" key="1">
    <source>
        <dbReference type="ARBA" id="ARBA00023125"/>
    </source>
</evidence>
<reference evidence="5" key="1">
    <citation type="journal article" date="2021" name="PeerJ">
        <title>Extensive microbial diversity within the chicken gut microbiome revealed by metagenomics and culture.</title>
        <authorList>
            <person name="Gilroy R."/>
            <person name="Ravi A."/>
            <person name="Getino M."/>
            <person name="Pursley I."/>
            <person name="Horton D.L."/>
            <person name="Alikhan N.F."/>
            <person name="Baker D."/>
            <person name="Gharbi K."/>
            <person name="Hall N."/>
            <person name="Watson M."/>
            <person name="Adriaenssens E.M."/>
            <person name="Foster-Nyarko E."/>
            <person name="Jarju S."/>
            <person name="Secka A."/>
            <person name="Antonio M."/>
            <person name="Oren A."/>
            <person name="Chaudhuri R.R."/>
            <person name="La Ragione R."/>
            <person name="Hildebrand F."/>
            <person name="Pallen M.J."/>
        </authorList>
    </citation>
    <scope>NUCLEOTIDE SEQUENCE</scope>
    <source>
        <strain evidence="5">CHK172-16539</strain>
    </source>
</reference>
<dbReference type="GO" id="GO:0003677">
    <property type="term" value="F:DNA binding"/>
    <property type="evidence" value="ECO:0007669"/>
    <property type="project" value="UniProtKB-UniRule"/>
</dbReference>
<dbReference type="InterPro" id="IPR036271">
    <property type="entry name" value="Tet_transcr_reg_TetR-rel_C_sf"/>
</dbReference>
<dbReference type="Proteomes" id="UP000824063">
    <property type="component" value="Unassembled WGS sequence"/>
</dbReference>
<dbReference type="Gene3D" id="1.10.357.10">
    <property type="entry name" value="Tetracycline Repressor, domain 2"/>
    <property type="match status" value="1"/>
</dbReference>
<feature type="DNA-binding region" description="H-T-H motif" evidence="2">
    <location>
        <begin position="29"/>
        <end position="48"/>
    </location>
</feature>
<reference evidence="5" key="2">
    <citation type="submission" date="2021-04" db="EMBL/GenBank/DDBJ databases">
        <authorList>
            <person name="Gilroy R."/>
        </authorList>
    </citation>
    <scope>NUCLEOTIDE SEQUENCE</scope>
    <source>
        <strain evidence="5">CHK172-16539</strain>
    </source>
</reference>
<dbReference type="SUPFAM" id="SSF48498">
    <property type="entry name" value="Tetracyclin repressor-like, C-terminal domain"/>
    <property type="match status" value="1"/>
</dbReference>
<protein>
    <submittedName>
        <fullName evidence="5">TetR/AcrR family transcriptional regulator</fullName>
    </submittedName>
</protein>
<keyword evidence="3" id="KW-1133">Transmembrane helix</keyword>
<dbReference type="Pfam" id="PF00440">
    <property type="entry name" value="TetR_N"/>
    <property type="match status" value="1"/>
</dbReference>
<organism evidence="5 6">
    <name type="scientific">Candidatus Enterococcus avicola</name>
    <dbReference type="NCBI Taxonomy" id="2838561"/>
    <lineage>
        <taxon>Bacteria</taxon>
        <taxon>Bacillati</taxon>
        <taxon>Bacillota</taxon>
        <taxon>Bacilli</taxon>
        <taxon>Lactobacillales</taxon>
        <taxon>Enterococcaceae</taxon>
        <taxon>Enterococcus</taxon>
    </lineage>
</organism>
<comment type="caution">
    <text evidence="5">The sequence shown here is derived from an EMBL/GenBank/DDBJ whole genome shotgun (WGS) entry which is preliminary data.</text>
</comment>
<dbReference type="InterPro" id="IPR001647">
    <property type="entry name" value="HTH_TetR"/>
</dbReference>
<dbReference type="InterPro" id="IPR009057">
    <property type="entry name" value="Homeodomain-like_sf"/>
</dbReference>
<name>A0A9D2F7N1_9ENTE</name>
<feature type="transmembrane region" description="Helical" evidence="3">
    <location>
        <begin position="142"/>
        <end position="161"/>
    </location>
</feature>
<dbReference type="PROSITE" id="PS50977">
    <property type="entry name" value="HTH_TETR_2"/>
    <property type="match status" value="1"/>
</dbReference>
<evidence type="ECO:0000313" key="5">
    <source>
        <dbReference type="EMBL" id="HIZ53526.1"/>
    </source>
</evidence>
<dbReference type="AlphaFoldDB" id="A0A9D2F7N1"/>
<dbReference type="SUPFAM" id="SSF46689">
    <property type="entry name" value="Homeodomain-like"/>
    <property type="match status" value="1"/>
</dbReference>
<gene>
    <name evidence="5" type="ORF">IAA20_06255</name>
</gene>
<dbReference type="EMBL" id="DXBN01000139">
    <property type="protein sequence ID" value="HIZ53526.1"/>
    <property type="molecule type" value="Genomic_DNA"/>
</dbReference>